<dbReference type="AlphaFoldDB" id="W0I7G4"/>
<name>W0I7G4_9EURY</name>
<protein>
    <submittedName>
        <fullName evidence="1">Uncharacterized protein</fullName>
    </submittedName>
</protein>
<dbReference type="OrthoDB" id="103621at2157"/>
<sequence length="252" mass="29443">MNVEKLEELISKAEMLHKDFERLFLKLYEYANQDYFKGISEVILKLHELSDEKFETASQIYKVLASVGGNLEKTGRELQKNEHQMRFRIEEIITLLGHSKGSFSEKLKTKAALQRLFQFHRIYDYSVTQTLQKLSAEIDSLIFISEKEKKSPTSIIERLKKIEDLEEKLNTLTTFVFHIYSHPSWVHKVEESLREWHSKGLLWVESRNVEQNTGIDRVHVAQILEGLTLIGIVEKKKRGGESVYKLRGFGED</sequence>
<keyword evidence="2" id="KW-1185">Reference proteome</keyword>
<dbReference type="STRING" id="582419.TES1_1021"/>
<evidence type="ECO:0000313" key="2">
    <source>
        <dbReference type="Proteomes" id="UP000019027"/>
    </source>
</evidence>
<dbReference type="KEGG" id="ths:TES1_1021"/>
<dbReference type="RefSeq" id="WP_042680886.1">
    <property type="nucleotide sequence ID" value="NZ_CP006965.1"/>
</dbReference>
<proteinExistence type="predicted"/>
<evidence type="ECO:0000313" key="1">
    <source>
        <dbReference type="EMBL" id="AHF80405.1"/>
    </source>
</evidence>
<gene>
    <name evidence="1" type="ORF">TES1_1021</name>
</gene>
<dbReference type="Proteomes" id="UP000019027">
    <property type="component" value="Chromosome"/>
</dbReference>
<dbReference type="HOGENOM" id="CLU_1140609_0_0_2"/>
<organism evidence="1 2">
    <name type="scientific">Thermococcus paralvinellae</name>
    <dbReference type="NCBI Taxonomy" id="582419"/>
    <lineage>
        <taxon>Archaea</taxon>
        <taxon>Methanobacteriati</taxon>
        <taxon>Methanobacteriota</taxon>
        <taxon>Thermococci</taxon>
        <taxon>Thermococcales</taxon>
        <taxon>Thermococcaceae</taxon>
        <taxon>Thermococcus</taxon>
    </lineage>
</organism>
<dbReference type="GeneID" id="24906194"/>
<dbReference type="EMBL" id="CP006965">
    <property type="protein sequence ID" value="AHF80405.1"/>
    <property type="molecule type" value="Genomic_DNA"/>
</dbReference>
<reference evidence="1 2" key="1">
    <citation type="journal article" date="2014" name="Int. J. Syst. Evol. Microbiol.">
        <title>Thermococcus paralvinellae sp. nov. and Thermococcus cleftensis sp. nov. of hyperthermophilic heterotrophs from deep-sea hydrothermal vents.</title>
        <authorList>
            <person name="Hensley S.A."/>
            <person name="Jung J.H."/>
            <person name="Park C.S."/>
            <person name="Holden J.F."/>
        </authorList>
    </citation>
    <scope>NUCLEOTIDE SEQUENCE [LARGE SCALE GENOMIC DNA]</scope>
    <source>
        <strain evidence="1 2">ES1</strain>
    </source>
</reference>
<accession>W0I7G4</accession>